<accession>A0A1B1UMW6</accession>
<name>A0A1B1UMW6_9BRAD</name>
<keyword evidence="2" id="KW-1185">Reference proteome</keyword>
<evidence type="ECO:0000313" key="1">
    <source>
        <dbReference type="EMBL" id="ANW04061.1"/>
    </source>
</evidence>
<proteinExistence type="predicted"/>
<sequence length="120" mass="13495">MGGLDGCGYRVQVRLPHWPSGGCRCQQVVKVLAKVTRLFHDAKGRRITEPLQRSGNPRFDQSGQFGEPRQVAVGRKILDRLVRRPFIQRIDKIEGWMATAPFKTIGATSHLFLAQCRVPA</sequence>
<dbReference type="AlphaFoldDB" id="A0A1B1UMW6"/>
<dbReference type="EMBL" id="CP016428">
    <property type="protein sequence ID" value="ANW04061.1"/>
    <property type="molecule type" value="Genomic_DNA"/>
</dbReference>
<dbReference type="STRING" id="1274631.LMTR13_31880"/>
<gene>
    <name evidence="1" type="ORF">LMTR13_31880</name>
</gene>
<dbReference type="Proteomes" id="UP000092839">
    <property type="component" value="Chromosome"/>
</dbReference>
<protein>
    <submittedName>
        <fullName evidence="1">Uncharacterized protein</fullName>
    </submittedName>
</protein>
<organism evidence="1 2">
    <name type="scientific">Bradyrhizobium icense</name>
    <dbReference type="NCBI Taxonomy" id="1274631"/>
    <lineage>
        <taxon>Bacteria</taxon>
        <taxon>Pseudomonadati</taxon>
        <taxon>Pseudomonadota</taxon>
        <taxon>Alphaproteobacteria</taxon>
        <taxon>Hyphomicrobiales</taxon>
        <taxon>Nitrobacteraceae</taxon>
        <taxon>Bradyrhizobium</taxon>
    </lineage>
</organism>
<dbReference type="KEGG" id="bic:LMTR13_31880"/>
<reference evidence="1 2" key="1">
    <citation type="submission" date="2016-07" db="EMBL/GenBank/DDBJ databases">
        <title>Complete genome sequence of Bradyrhizobium icense LMTR 13T, a potential inoculant strain isolated from lima bean (Phaseolus lunatus) in Peru.</title>
        <authorList>
            <person name="Ormeno-Orrillo E."/>
            <person name="Duran D."/>
            <person name="Rogel M.A."/>
            <person name="Rey L."/>
            <person name="Imperial J."/>
            <person name="Ruiz-Argueso T."/>
            <person name="Martinez-Romero E."/>
        </authorList>
    </citation>
    <scope>NUCLEOTIDE SEQUENCE [LARGE SCALE GENOMIC DNA]</scope>
    <source>
        <strain evidence="1 2">LMTR 13</strain>
    </source>
</reference>
<evidence type="ECO:0000313" key="2">
    <source>
        <dbReference type="Proteomes" id="UP000092839"/>
    </source>
</evidence>